<dbReference type="InterPro" id="IPR013078">
    <property type="entry name" value="His_Pase_superF_clade-1"/>
</dbReference>
<organism evidence="2 3">
    <name type="scientific">Suilimivivens aceti</name>
    <dbReference type="NCBI Taxonomy" id="2981774"/>
    <lineage>
        <taxon>Bacteria</taxon>
        <taxon>Bacillati</taxon>
        <taxon>Bacillota</taxon>
        <taxon>Clostridia</taxon>
        <taxon>Lachnospirales</taxon>
        <taxon>Lachnospiraceae</taxon>
        <taxon>Suilimivivens</taxon>
    </lineage>
</organism>
<sequence>MKLIFVRHGDPDYTLDSLTEKGWREAEILAERISSFDVDDFYCSPLGRARDTAYCTLKKMNRKAKILSWTQEFNYPIDDPVTGRHGVPWDLVPSSWCNDILMLSKDGWVQSDIMSQNPDIAVHYQDVCKQLDQFLEKYGYVREDNFYRVPGKKEVFISRTVSPDNQANISNQLQHGREKVVVIFCHLGAICIMLSHLLNIPFPLLAHGFFLPTTSLTILGTEERWSNEAYFRVQAMGDVSHLLLAGEPISNAGSFTPVFQQ</sequence>
<keyword evidence="1" id="KW-0472">Membrane</keyword>
<dbReference type="RefSeq" id="WP_262573127.1">
    <property type="nucleotide sequence ID" value="NZ_JAOQKJ010000002.1"/>
</dbReference>
<keyword evidence="1" id="KW-1133">Transmembrane helix</keyword>
<keyword evidence="1" id="KW-0812">Transmembrane</keyword>
<dbReference type="Proteomes" id="UP001652432">
    <property type="component" value="Unassembled WGS sequence"/>
</dbReference>
<keyword evidence="3" id="KW-1185">Reference proteome</keyword>
<evidence type="ECO:0000313" key="3">
    <source>
        <dbReference type="Proteomes" id="UP001652432"/>
    </source>
</evidence>
<name>A0ABT2SZI6_9FIRM</name>
<evidence type="ECO:0000313" key="2">
    <source>
        <dbReference type="EMBL" id="MCU6743415.1"/>
    </source>
</evidence>
<accession>A0ABT2SZI6</accession>
<proteinExistence type="predicted"/>
<dbReference type="Gene3D" id="3.40.50.1240">
    <property type="entry name" value="Phosphoglycerate mutase-like"/>
    <property type="match status" value="1"/>
</dbReference>
<dbReference type="SUPFAM" id="SSF53254">
    <property type="entry name" value="Phosphoglycerate mutase-like"/>
    <property type="match status" value="1"/>
</dbReference>
<dbReference type="SMART" id="SM00855">
    <property type="entry name" value="PGAM"/>
    <property type="match status" value="1"/>
</dbReference>
<dbReference type="Pfam" id="PF00300">
    <property type="entry name" value="His_Phos_1"/>
    <property type="match status" value="1"/>
</dbReference>
<dbReference type="EMBL" id="JAOQKJ010000002">
    <property type="protein sequence ID" value="MCU6743415.1"/>
    <property type="molecule type" value="Genomic_DNA"/>
</dbReference>
<dbReference type="CDD" id="cd07067">
    <property type="entry name" value="HP_PGM_like"/>
    <property type="match status" value="1"/>
</dbReference>
<reference evidence="2 3" key="1">
    <citation type="journal article" date="2021" name="ISME Commun">
        <title>Automated analysis of genomic sequences facilitates high-throughput and comprehensive description of bacteria.</title>
        <authorList>
            <person name="Hitch T.C.A."/>
        </authorList>
    </citation>
    <scope>NUCLEOTIDE SEQUENCE [LARGE SCALE GENOMIC DNA]</scope>
    <source>
        <strain evidence="2 3">Sanger_18</strain>
    </source>
</reference>
<feature type="transmembrane region" description="Helical" evidence="1">
    <location>
        <begin position="180"/>
        <end position="198"/>
    </location>
</feature>
<comment type="caution">
    <text evidence="2">The sequence shown here is derived from an EMBL/GenBank/DDBJ whole genome shotgun (WGS) entry which is preliminary data.</text>
</comment>
<dbReference type="InterPro" id="IPR029033">
    <property type="entry name" value="His_PPase_superfam"/>
</dbReference>
<protein>
    <submittedName>
        <fullName evidence="2">Histidine phosphatase family protein</fullName>
    </submittedName>
</protein>
<evidence type="ECO:0000256" key="1">
    <source>
        <dbReference type="SAM" id="Phobius"/>
    </source>
</evidence>
<gene>
    <name evidence="2" type="ORF">OCV77_02670</name>
</gene>